<evidence type="ECO:0000313" key="3">
    <source>
        <dbReference type="EMBL" id="MCU6685487.1"/>
    </source>
</evidence>
<dbReference type="EMBL" id="JAOQJU010000002">
    <property type="protein sequence ID" value="MCU6685487.1"/>
    <property type="molecule type" value="Genomic_DNA"/>
</dbReference>
<name>A0ABT2RJA3_9FIRM</name>
<evidence type="ECO:0000256" key="1">
    <source>
        <dbReference type="SAM" id="Phobius"/>
    </source>
</evidence>
<keyword evidence="4" id="KW-1185">Reference proteome</keyword>
<evidence type="ECO:0000259" key="2">
    <source>
        <dbReference type="Pfam" id="PF26018"/>
    </source>
</evidence>
<organism evidence="3 4">
    <name type="scientific">Dorea acetigenes</name>
    <dbReference type="NCBI Taxonomy" id="2981787"/>
    <lineage>
        <taxon>Bacteria</taxon>
        <taxon>Bacillati</taxon>
        <taxon>Bacillota</taxon>
        <taxon>Clostridia</taxon>
        <taxon>Lachnospirales</taxon>
        <taxon>Lachnospiraceae</taxon>
        <taxon>Dorea</taxon>
    </lineage>
</organism>
<dbReference type="RefSeq" id="WP_158367941.1">
    <property type="nucleotide sequence ID" value="NZ_JAOQJU010000002.1"/>
</dbReference>
<protein>
    <recommendedName>
        <fullName evidence="2">RND related barrel-sandwich hybrid domain-containing protein</fullName>
    </recommendedName>
</protein>
<sequence>MSDNKLTNIQVYRKKWNINIGVIIFGVIFIYLVITVLTYVTAKHISVYEVREGSILKDTSYTGIIIREEEVVSAQGSGYVNFFVTEGSKVGKKTNVYSLSDEKIDFSSTETSVDENGNSIETELTSEEKNSIETKAQNFIESFSDLKYEDVYTLKDSVNNIITANSAQGRQAQLNSMIQSGQTGLNVYPAEEDGIILYSVDGYESLTAETVTKEDLSRTDYEKIEMYNNTQIDSGNPVYKLVTSEDWTIVIELDDEMNEELKESTSVKVRFAYDGQTTWAGLSIKDIDGTHLAFLTFDHSMVRYAGERFLDIELILEDESGLKIPTSSVIQKDFYIVPEDYLTQGGNSKSTGVLIQEESDTTRFEAVTVYYRDQDTGMIYLNPSDFDRETILVKPDSSETYTLKERERLPGVYNVNKGYAVFCQVNILCESDEYYIVEEGSDYGLSNYDHIALDGNIVHENDIVF</sequence>
<keyword evidence="1" id="KW-0812">Transmembrane</keyword>
<keyword evidence="1" id="KW-1133">Transmembrane helix</keyword>
<evidence type="ECO:0000313" key="4">
    <source>
        <dbReference type="Proteomes" id="UP001652431"/>
    </source>
</evidence>
<reference evidence="3 4" key="1">
    <citation type="journal article" date="2021" name="ISME Commun">
        <title>Automated analysis of genomic sequences facilitates high-throughput and comprehensive description of bacteria.</title>
        <authorList>
            <person name="Hitch T.C.A."/>
        </authorList>
    </citation>
    <scope>NUCLEOTIDE SEQUENCE [LARGE SCALE GENOMIC DNA]</scope>
    <source>
        <strain evidence="3 4">Sanger_03</strain>
    </source>
</reference>
<dbReference type="Pfam" id="PF26018">
    <property type="entry name" value="BSH_RND_rel"/>
    <property type="match status" value="1"/>
</dbReference>
<feature type="domain" description="RND related barrel-sandwich hybrid" evidence="2">
    <location>
        <begin position="69"/>
        <end position="242"/>
    </location>
</feature>
<gene>
    <name evidence="3" type="ORF">OCV99_02770</name>
</gene>
<dbReference type="Proteomes" id="UP001652431">
    <property type="component" value="Unassembled WGS sequence"/>
</dbReference>
<proteinExistence type="predicted"/>
<comment type="caution">
    <text evidence="3">The sequence shown here is derived from an EMBL/GenBank/DDBJ whole genome shotgun (WGS) entry which is preliminary data.</text>
</comment>
<feature type="transmembrane region" description="Helical" evidence="1">
    <location>
        <begin position="20"/>
        <end position="42"/>
    </location>
</feature>
<keyword evidence="1" id="KW-0472">Membrane</keyword>
<dbReference type="InterPro" id="IPR058709">
    <property type="entry name" value="BSH_RND-rel"/>
</dbReference>
<accession>A0ABT2RJA3</accession>